<protein>
    <submittedName>
        <fullName evidence="1">Uncharacterized protein</fullName>
    </submittedName>
</protein>
<accession>G9Y0W3</accession>
<dbReference type="HOGENOM" id="CLU_1803466_0_0_6"/>
<comment type="caution">
    <text evidence="1">The sequence shown here is derived from an EMBL/GenBank/DDBJ whole genome shotgun (WGS) entry which is preliminary data.</text>
</comment>
<evidence type="ECO:0000313" key="1">
    <source>
        <dbReference type="EMBL" id="EHM48559.1"/>
    </source>
</evidence>
<name>G9Y0W3_HAFAL</name>
<sequence length="143" mass="15488">MRTTAKTVTKNHVRKVKGVKVNEVVDRAVVLRMETVATIAVVVKAVARKTIAHAVLLVRAAVKVVARGGVKALMIVRLGKRFLVHRMKKISQITAVSPVRALSTLSSCVVSGLKKLESTAKMPVRLCLQAALTLLFAHGLFSR</sequence>
<evidence type="ECO:0000313" key="2">
    <source>
        <dbReference type="Proteomes" id="UP000005959"/>
    </source>
</evidence>
<gene>
    <name evidence="1" type="ORF">HMPREF0454_00171</name>
</gene>
<reference evidence="1 2" key="1">
    <citation type="submission" date="2011-08" db="EMBL/GenBank/DDBJ databases">
        <authorList>
            <person name="Weinstock G."/>
            <person name="Sodergren E."/>
            <person name="Clifton S."/>
            <person name="Fulton L."/>
            <person name="Fulton B."/>
            <person name="Courtney L."/>
            <person name="Fronick C."/>
            <person name="Harrison M."/>
            <person name="Strong C."/>
            <person name="Farmer C."/>
            <person name="Delahaunty K."/>
            <person name="Markovic C."/>
            <person name="Hall O."/>
            <person name="Minx P."/>
            <person name="Tomlinson C."/>
            <person name="Mitreva M."/>
            <person name="Hou S."/>
            <person name="Chen J."/>
            <person name="Wollam A."/>
            <person name="Pepin K.H."/>
            <person name="Johnson M."/>
            <person name="Bhonagiri V."/>
            <person name="Zhang X."/>
            <person name="Suruliraj S."/>
            <person name="Warren W."/>
            <person name="Chinwalla A."/>
            <person name="Mardis E.R."/>
            <person name="Wilson R.K."/>
        </authorList>
    </citation>
    <scope>NUCLEOTIDE SEQUENCE [LARGE SCALE GENOMIC DNA]</scope>
    <source>
        <strain evidence="1 2">ATCC 51873</strain>
    </source>
</reference>
<dbReference type="AlphaFoldDB" id="G9Y0W3"/>
<organism evidence="1 2">
    <name type="scientific">Hafnia alvei ATCC 51873</name>
    <dbReference type="NCBI Taxonomy" id="1002364"/>
    <lineage>
        <taxon>Bacteria</taxon>
        <taxon>Pseudomonadati</taxon>
        <taxon>Pseudomonadota</taxon>
        <taxon>Gammaproteobacteria</taxon>
        <taxon>Enterobacterales</taxon>
        <taxon>Hafniaceae</taxon>
        <taxon>Hafnia</taxon>
    </lineage>
</organism>
<proteinExistence type="predicted"/>
<dbReference type="Proteomes" id="UP000005959">
    <property type="component" value="Unassembled WGS sequence"/>
</dbReference>
<dbReference type="EMBL" id="AGCI01000004">
    <property type="protein sequence ID" value="EHM48559.1"/>
    <property type="molecule type" value="Genomic_DNA"/>
</dbReference>